<dbReference type="Proteomes" id="UP000031599">
    <property type="component" value="Unassembled WGS sequence"/>
</dbReference>
<dbReference type="PANTHER" id="PTHR43643">
    <property type="entry name" value="HISTIDINOL-PHOSPHATE AMINOTRANSFERASE 2"/>
    <property type="match status" value="1"/>
</dbReference>
<dbReference type="GO" id="GO:0030170">
    <property type="term" value="F:pyridoxal phosphate binding"/>
    <property type="evidence" value="ECO:0007669"/>
    <property type="project" value="InterPro"/>
</dbReference>
<accession>A0A0C2CLN7</accession>
<evidence type="ECO:0000256" key="9">
    <source>
        <dbReference type="ARBA" id="ARBA00047481"/>
    </source>
</evidence>
<evidence type="ECO:0000256" key="4">
    <source>
        <dbReference type="ARBA" id="ARBA00022576"/>
    </source>
</evidence>
<dbReference type="Gene3D" id="3.40.640.10">
    <property type="entry name" value="Type I PLP-dependent aspartate aminotransferase-like (Major domain)"/>
    <property type="match status" value="1"/>
</dbReference>
<evidence type="ECO:0000256" key="2">
    <source>
        <dbReference type="ARBA" id="ARBA00007970"/>
    </source>
</evidence>
<evidence type="ECO:0000256" key="3">
    <source>
        <dbReference type="ARBA" id="ARBA00012748"/>
    </source>
</evidence>
<comment type="caution">
    <text evidence="11">The sequence shown here is derived from an EMBL/GenBank/DDBJ whole genome shotgun (WGS) entry which is preliminary data.</text>
</comment>
<dbReference type="AlphaFoldDB" id="A0A0C2CLN7"/>
<dbReference type="EC" id="2.6.1.9" evidence="3"/>
<evidence type="ECO:0000256" key="6">
    <source>
        <dbReference type="ARBA" id="ARBA00022679"/>
    </source>
</evidence>
<dbReference type="InterPro" id="IPR015424">
    <property type="entry name" value="PyrdxlP-dep_Trfase"/>
</dbReference>
<feature type="domain" description="Aminotransferase class I/classII large" evidence="10">
    <location>
        <begin position="30"/>
        <end position="351"/>
    </location>
</feature>
<gene>
    <name evidence="11" type="ORF">DB30_01834</name>
</gene>
<protein>
    <recommendedName>
        <fullName evidence="3">histidinol-phosphate transaminase</fullName>
        <ecNumber evidence="3">2.6.1.9</ecNumber>
    </recommendedName>
</protein>
<dbReference type="CDD" id="cd00609">
    <property type="entry name" value="AAT_like"/>
    <property type="match status" value="1"/>
</dbReference>
<dbReference type="Gene3D" id="3.90.1150.10">
    <property type="entry name" value="Aspartate Aminotransferase, domain 1"/>
    <property type="match status" value="1"/>
</dbReference>
<comment type="pathway">
    <text evidence="1">Amino-acid biosynthesis; L-histidine biosynthesis; L-histidine from 5-phospho-alpha-D-ribose 1-diphosphate: step 7/9.</text>
</comment>
<evidence type="ECO:0000313" key="12">
    <source>
        <dbReference type="Proteomes" id="UP000031599"/>
    </source>
</evidence>
<keyword evidence="4 11" id="KW-0032">Aminotransferase</keyword>
<proteinExistence type="inferred from homology"/>
<dbReference type="GO" id="GO:0000105">
    <property type="term" value="P:L-histidine biosynthetic process"/>
    <property type="evidence" value="ECO:0007669"/>
    <property type="project" value="UniProtKB-KW"/>
</dbReference>
<dbReference type="InterPro" id="IPR015422">
    <property type="entry name" value="PyrdxlP-dep_Trfase_small"/>
</dbReference>
<dbReference type="InterPro" id="IPR015421">
    <property type="entry name" value="PyrdxlP-dep_Trfase_major"/>
</dbReference>
<comment type="similarity">
    <text evidence="2">Belongs to the class-II pyridoxal-phosphate-dependent aminotransferase family. Histidinol-phosphate aminotransferase subfamily.</text>
</comment>
<keyword evidence="5" id="KW-0028">Amino-acid biosynthesis</keyword>
<sequence length="356" mass="38197">MSWQRHIRPTLAPLEVYDLPPSTAPSRMHANECPEPWPLEVRTALGEIVREIELNRYPDTSGRSLRRALADKHGCDPERIVLGNGSDEIISGLVTALSGAPGAGHMVIPTPTFVMYAHSAQVFGVDVREVPLTAALQLDAVGMRAALPGAAVCFLARPNNPTSSLWDAELIHALVREFPATVFVIDEAYAAYEPGCSLWDPAAPSNQVHMGTLSKIGLAALRVGYCIADPALALALNKVRHPYNVSQTSIAVAEAALTRFADVQAGMIAKTIRNRGRLIELLGQLPDAELFPAHANLVLLRLPDDARAQGLVSQLEDAGVRVKDVTRVAGLSGCVRVSVGTDEDLERLALALGLRL</sequence>
<keyword evidence="8" id="KW-0368">Histidine biosynthesis</keyword>
<dbReference type="EMBL" id="JMCC02000147">
    <property type="protein sequence ID" value="KIG12151.1"/>
    <property type="molecule type" value="Genomic_DNA"/>
</dbReference>
<evidence type="ECO:0000256" key="8">
    <source>
        <dbReference type="ARBA" id="ARBA00023102"/>
    </source>
</evidence>
<dbReference type="GO" id="GO:0004400">
    <property type="term" value="F:histidinol-phosphate transaminase activity"/>
    <property type="evidence" value="ECO:0007669"/>
    <property type="project" value="UniProtKB-EC"/>
</dbReference>
<reference evidence="11 12" key="1">
    <citation type="submission" date="2014-12" db="EMBL/GenBank/DDBJ databases">
        <title>Genome assembly of Enhygromyxa salina DSM 15201.</title>
        <authorList>
            <person name="Sharma G."/>
            <person name="Subramanian S."/>
        </authorList>
    </citation>
    <scope>NUCLEOTIDE SEQUENCE [LARGE SCALE GENOMIC DNA]</scope>
    <source>
        <strain evidence="11 12">DSM 15201</strain>
    </source>
</reference>
<evidence type="ECO:0000256" key="7">
    <source>
        <dbReference type="ARBA" id="ARBA00022898"/>
    </source>
</evidence>
<name>A0A0C2CLN7_9BACT</name>
<evidence type="ECO:0000313" key="11">
    <source>
        <dbReference type="EMBL" id="KIG12151.1"/>
    </source>
</evidence>
<dbReference type="InterPro" id="IPR050106">
    <property type="entry name" value="HistidinolP_aminotransfase"/>
</dbReference>
<evidence type="ECO:0000256" key="5">
    <source>
        <dbReference type="ARBA" id="ARBA00022605"/>
    </source>
</evidence>
<comment type="catalytic activity">
    <reaction evidence="9">
        <text>L-histidinol phosphate + 2-oxoglutarate = 3-(imidazol-4-yl)-2-oxopropyl phosphate + L-glutamate</text>
        <dbReference type="Rhea" id="RHEA:23744"/>
        <dbReference type="ChEBI" id="CHEBI:16810"/>
        <dbReference type="ChEBI" id="CHEBI:29985"/>
        <dbReference type="ChEBI" id="CHEBI:57766"/>
        <dbReference type="ChEBI" id="CHEBI:57980"/>
        <dbReference type="EC" id="2.6.1.9"/>
    </reaction>
</comment>
<organism evidence="11 12">
    <name type="scientific">Enhygromyxa salina</name>
    <dbReference type="NCBI Taxonomy" id="215803"/>
    <lineage>
        <taxon>Bacteria</taxon>
        <taxon>Pseudomonadati</taxon>
        <taxon>Myxococcota</taxon>
        <taxon>Polyangia</taxon>
        <taxon>Nannocystales</taxon>
        <taxon>Nannocystaceae</taxon>
        <taxon>Enhygromyxa</taxon>
    </lineage>
</organism>
<keyword evidence="6 11" id="KW-0808">Transferase</keyword>
<dbReference type="PANTHER" id="PTHR43643:SF6">
    <property type="entry name" value="HISTIDINOL-PHOSPHATE AMINOTRANSFERASE"/>
    <property type="match status" value="1"/>
</dbReference>
<dbReference type="Pfam" id="PF00155">
    <property type="entry name" value="Aminotran_1_2"/>
    <property type="match status" value="1"/>
</dbReference>
<dbReference type="SUPFAM" id="SSF53383">
    <property type="entry name" value="PLP-dependent transferases"/>
    <property type="match status" value="1"/>
</dbReference>
<keyword evidence="7" id="KW-0663">Pyridoxal phosphate</keyword>
<dbReference type="InterPro" id="IPR004839">
    <property type="entry name" value="Aminotransferase_I/II_large"/>
</dbReference>
<evidence type="ECO:0000259" key="10">
    <source>
        <dbReference type="Pfam" id="PF00155"/>
    </source>
</evidence>
<evidence type="ECO:0000256" key="1">
    <source>
        <dbReference type="ARBA" id="ARBA00005011"/>
    </source>
</evidence>
<dbReference type="RefSeq" id="WP_052558205.1">
    <property type="nucleotide sequence ID" value="NZ_JMCC02000147.1"/>
</dbReference>